<accession>A0A4Q2DTJ3</accession>
<dbReference type="OrthoDB" id="2677917at2759"/>
<dbReference type="Pfam" id="PF05699">
    <property type="entry name" value="Dimer_Tnp_hAT"/>
    <property type="match status" value="1"/>
</dbReference>
<dbReference type="InterPro" id="IPR008906">
    <property type="entry name" value="HATC_C_dom"/>
</dbReference>
<protein>
    <recommendedName>
        <fullName evidence="7">HAT C-terminal dimerisation domain-containing protein</fullName>
    </recommendedName>
</protein>
<dbReference type="AlphaFoldDB" id="A0A4Q2DTJ3"/>
<dbReference type="PANTHER" id="PTHR46481">
    <property type="entry name" value="ZINC FINGER BED DOMAIN-CONTAINING PROTEIN 4"/>
    <property type="match status" value="1"/>
</dbReference>
<evidence type="ECO:0000313" key="9">
    <source>
        <dbReference type="Proteomes" id="UP000290288"/>
    </source>
</evidence>
<evidence type="ECO:0000259" key="7">
    <source>
        <dbReference type="Pfam" id="PF05699"/>
    </source>
</evidence>
<feature type="compositionally biased region" description="Low complexity" evidence="6">
    <location>
        <begin position="50"/>
        <end position="68"/>
    </location>
</feature>
<feature type="domain" description="HAT C-terminal dimerisation" evidence="7">
    <location>
        <begin position="812"/>
        <end position="858"/>
    </location>
</feature>
<dbReference type="GO" id="GO:0046983">
    <property type="term" value="F:protein dimerization activity"/>
    <property type="evidence" value="ECO:0007669"/>
    <property type="project" value="InterPro"/>
</dbReference>
<dbReference type="Proteomes" id="UP000290288">
    <property type="component" value="Unassembled WGS sequence"/>
</dbReference>
<dbReference type="InterPro" id="IPR052035">
    <property type="entry name" value="ZnF_BED_domain_contain"/>
</dbReference>
<feature type="compositionally biased region" description="Acidic residues" evidence="6">
    <location>
        <begin position="791"/>
        <end position="803"/>
    </location>
</feature>
<feature type="region of interest" description="Disordered" evidence="6">
    <location>
        <begin position="764"/>
        <end position="805"/>
    </location>
</feature>
<name>A0A4Q2DTJ3_9AGAR</name>
<evidence type="ECO:0000256" key="4">
    <source>
        <dbReference type="ARBA" id="ARBA00022833"/>
    </source>
</evidence>
<dbReference type="SUPFAM" id="SSF53098">
    <property type="entry name" value="Ribonuclease H-like"/>
    <property type="match status" value="1"/>
</dbReference>
<reference evidence="8 9" key="1">
    <citation type="submission" date="2019-01" db="EMBL/GenBank/DDBJ databases">
        <title>Draft genome sequence of Psathyrella aberdarensis IHI B618.</title>
        <authorList>
            <person name="Buettner E."/>
            <person name="Kellner H."/>
        </authorList>
    </citation>
    <scope>NUCLEOTIDE SEQUENCE [LARGE SCALE GENOMIC DNA]</scope>
    <source>
        <strain evidence="8 9">IHI B618</strain>
    </source>
</reference>
<feature type="compositionally biased region" description="Polar residues" evidence="6">
    <location>
        <begin position="69"/>
        <end position="105"/>
    </location>
</feature>
<evidence type="ECO:0000313" key="8">
    <source>
        <dbReference type="EMBL" id="RXW23667.1"/>
    </source>
</evidence>
<evidence type="ECO:0000256" key="6">
    <source>
        <dbReference type="SAM" id="MobiDB-lite"/>
    </source>
</evidence>
<evidence type="ECO:0000256" key="5">
    <source>
        <dbReference type="ARBA" id="ARBA00023242"/>
    </source>
</evidence>
<comment type="subcellular location">
    <subcellularLocation>
        <location evidence="1">Nucleus</location>
    </subcellularLocation>
</comment>
<feature type="compositionally biased region" description="Basic and acidic residues" evidence="6">
    <location>
        <begin position="461"/>
        <end position="470"/>
    </location>
</feature>
<sequence>MAPRDEPDPSLIVHEKRKRKPGAALVDDNNAETGASRPSKFKRLKNALGSIGRRSNSRSRSPSPQPDSTEQPSKSGNKTKTPHAGNTAQPSGTSTAEPQHSSPAPSIQEIEDPDAGGAPKNRAPRNSRRIIESEDEGGNDNDEIDTAVLSGSQSQGELEKELDGLMKNWTSPTYAFFHPRPRITMHKGRKCLEFICGAPHCKGTGRGEEARVVRRYLNTRDETSTSNLQGLKTVKRHPDGRLEAVFARKGGKEAVTYSTQNHTYEEAHVEIVRWVAESIRPASIVEDNGFKVLMKTGRPHYKLPSRFTVARDVHEVFKRTRARIAKMLQEYDGQLNFATDCWTSPNHRAYIAITVHLEHNGEPLSILLDVVEVARSHTGENLAHAFAEILDEYGIAEKILSVTCDNATANDAMIAALAKIISSFSGAASQTRCFAHILNLVVKIILRRFDSRQRSTPARKKSTDDGEQRPTDSPGAPDLADDGAADDGKNQDDEELLTALREELEEFSMNVNEGDEENDDETGLDEVEASMTDDVAAVTAETAPVRKLLFKLRKIAFSVKNSSTIILPRWRAILKELIEAQDDSLPTEELLTDRMIPRDVATRWNSTYEMVSFAYKYRRTIDKLTADRDMKLRQYELTSDEWEIAHQLSNSLKIFKDATLFFSRDNPSLPAVIPAMDTIDSHLATCAIDTAFPAPLRAAFALGKKLLNKYYSLSDLSEVYRIAIILHPRRKLSYFKKAEWPDVWIERAQTIIEDEFVRSYASYKPPTTSQRRQKAPATSRSSSTVNMFDASDSDESSGEENDERESAAMLEELRRYLNERVEKKVKDPLRWWVEHKNTYPRLWRMARDYLTIPGTLSNSVIIQIGLVTHTINSYVGLC</sequence>
<organism evidence="8 9">
    <name type="scientific">Candolleomyces aberdarensis</name>
    <dbReference type="NCBI Taxonomy" id="2316362"/>
    <lineage>
        <taxon>Eukaryota</taxon>
        <taxon>Fungi</taxon>
        <taxon>Dikarya</taxon>
        <taxon>Basidiomycota</taxon>
        <taxon>Agaricomycotina</taxon>
        <taxon>Agaricomycetes</taxon>
        <taxon>Agaricomycetidae</taxon>
        <taxon>Agaricales</taxon>
        <taxon>Agaricineae</taxon>
        <taxon>Psathyrellaceae</taxon>
        <taxon>Candolleomyces</taxon>
    </lineage>
</organism>
<keyword evidence="5" id="KW-0539">Nucleus</keyword>
<evidence type="ECO:0000256" key="1">
    <source>
        <dbReference type="ARBA" id="ARBA00004123"/>
    </source>
</evidence>
<dbReference type="PANTHER" id="PTHR46481:SF10">
    <property type="entry name" value="ZINC FINGER BED DOMAIN-CONTAINING PROTEIN 39"/>
    <property type="match status" value="1"/>
</dbReference>
<dbReference type="GO" id="GO:0008270">
    <property type="term" value="F:zinc ion binding"/>
    <property type="evidence" value="ECO:0007669"/>
    <property type="project" value="UniProtKB-KW"/>
</dbReference>
<gene>
    <name evidence="8" type="ORF">EST38_g2184</name>
</gene>
<dbReference type="InterPro" id="IPR012337">
    <property type="entry name" value="RNaseH-like_sf"/>
</dbReference>
<keyword evidence="2" id="KW-0479">Metal-binding</keyword>
<dbReference type="GO" id="GO:0005634">
    <property type="term" value="C:nucleus"/>
    <property type="evidence" value="ECO:0007669"/>
    <property type="project" value="UniProtKB-SubCell"/>
</dbReference>
<feature type="compositionally biased region" description="Polar residues" evidence="6">
    <location>
        <begin position="765"/>
        <end position="786"/>
    </location>
</feature>
<evidence type="ECO:0000256" key="2">
    <source>
        <dbReference type="ARBA" id="ARBA00022723"/>
    </source>
</evidence>
<keyword evidence="9" id="KW-1185">Reference proteome</keyword>
<keyword evidence="4" id="KW-0862">Zinc</keyword>
<comment type="caution">
    <text evidence="8">The sequence shown here is derived from an EMBL/GenBank/DDBJ whole genome shotgun (WGS) entry which is preliminary data.</text>
</comment>
<feature type="compositionally biased region" description="Acidic residues" evidence="6">
    <location>
        <begin position="133"/>
        <end position="145"/>
    </location>
</feature>
<feature type="region of interest" description="Disordered" evidence="6">
    <location>
        <begin position="453"/>
        <end position="491"/>
    </location>
</feature>
<feature type="region of interest" description="Disordered" evidence="6">
    <location>
        <begin position="1"/>
        <end position="145"/>
    </location>
</feature>
<dbReference type="SUPFAM" id="SSF140996">
    <property type="entry name" value="Hermes dimerisation domain"/>
    <property type="match status" value="1"/>
</dbReference>
<evidence type="ECO:0000256" key="3">
    <source>
        <dbReference type="ARBA" id="ARBA00022771"/>
    </source>
</evidence>
<dbReference type="EMBL" id="SDEE01000036">
    <property type="protein sequence ID" value="RXW23667.1"/>
    <property type="molecule type" value="Genomic_DNA"/>
</dbReference>
<proteinExistence type="predicted"/>
<keyword evidence="3" id="KW-0863">Zinc-finger</keyword>